<feature type="signal peptide" evidence="1">
    <location>
        <begin position="1"/>
        <end position="18"/>
    </location>
</feature>
<name>A0A8H7ZPS9_9FUNG</name>
<accession>A0A8H7ZPS9</accession>
<dbReference type="CDD" id="cd00657">
    <property type="entry name" value="Ferritin_like"/>
    <property type="match status" value="1"/>
</dbReference>
<feature type="non-terminal residue" evidence="2">
    <location>
        <position position="329"/>
    </location>
</feature>
<comment type="caution">
    <text evidence="2">The sequence shown here is derived from an EMBL/GenBank/DDBJ whole genome shotgun (WGS) entry which is preliminary data.</text>
</comment>
<sequence>MKFATVLAVAAAACVVSGSPLRKRQLSNSGNNDITILNFALLLETLEFEFYNTGLKKFGEADFRRANIPNPTQAILNFHHILQHEAKHVETLKAVIKSLGGEAIPKCEFEFPMDSVQTFTKLASVLEKTGVAAYNGAVNLLKNPDLQTAAANIDTVEARHASFLQTVNGLDPFPADFDVALDGRQVVTLAAPVIKACPFELPFAPFGALKVDESEVLLPGGECKVKFKREGEQQHFCNFVFSDQSLVSELSSDNKCEIPDEARGDVFLMITSSEKGVTLKDTNAVVAGPVVLNVDTAHDDSCQRFVGKDGENTVDSLEVPHQMPKHEMP</sequence>
<dbReference type="InterPro" id="IPR009078">
    <property type="entry name" value="Ferritin-like_SF"/>
</dbReference>
<feature type="chain" id="PRO_5034947278" evidence="1">
    <location>
        <begin position="19"/>
        <end position="329"/>
    </location>
</feature>
<dbReference type="SUPFAM" id="SSF47240">
    <property type="entry name" value="Ferritin-like"/>
    <property type="match status" value="1"/>
</dbReference>
<dbReference type="PANTHER" id="PTHR38705">
    <property type="entry name" value="PROTEIN RDS1"/>
    <property type="match status" value="1"/>
</dbReference>
<dbReference type="InterPro" id="IPR039254">
    <property type="entry name" value="Rds1"/>
</dbReference>
<keyword evidence="3" id="KW-1185">Reference proteome</keyword>
<evidence type="ECO:0000313" key="2">
    <source>
        <dbReference type="EMBL" id="KAG5457171.1"/>
    </source>
</evidence>
<protein>
    <submittedName>
        <fullName evidence="2">Ferritin-like domain-containing protein</fullName>
    </submittedName>
</protein>
<organism evidence="2 3">
    <name type="scientific">Olpidium bornovanus</name>
    <dbReference type="NCBI Taxonomy" id="278681"/>
    <lineage>
        <taxon>Eukaryota</taxon>
        <taxon>Fungi</taxon>
        <taxon>Fungi incertae sedis</taxon>
        <taxon>Olpidiomycota</taxon>
        <taxon>Olpidiomycotina</taxon>
        <taxon>Olpidiomycetes</taxon>
        <taxon>Olpidiales</taxon>
        <taxon>Olpidiaceae</taxon>
        <taxon>Olpidium</taxon>
    </lineage>
</organism>
<gene>
    <name evidence="2" type="ORF">BJ554DRAFT_2882</name>
</gene>
<evidence type="ECO:0000313" key="3">
    <source>
        <dbReference type="Proteomes" id="UP000673691"/>
    </source>
</evidence>
<dbReference type="OrthoDB" id="1001765at2759"/>
<proteinExistence type="predicted"/>
<dbReference type="Pfam" id="PF13668">
    <property type="entry name" value="Ferritin_2"/>
    <property type="match status" value="1"/>
</dbReference>
<reference evidence="2 3" key="1">
    <citation type="journal article" name="Sci. Rep.">
        <title>Genome-scale phylogenetic analyses confirm Olpidium as the closest living zoosporic fungus to the non-flagellated, terrestrial fungi.</title>
        <authorList>
            <person name="Chang Y."/>
            <person name="Rochon D."/>
            <person name="Sekimoto S."/>
            <person name="Wang Y."/>
            <person name="Chovatia M."/>
            <person name="Sandor L."/>
            <person name="Salamov A."/>
            <person name="Grigoriev I.V."/>
            <person name="Stajich J.E."/>
            <person name="Spatafora J.W."/>
        </authorList>
    </citation>
    <scope>NUCLEOTIDE SEQUENCE [LARGE SCALE GENOMIC DNA]</scope>
    <source>
        <strain evidence="2">S191</strain>
    </source>
</reference>
<keyword evidence="1" id="KW-0732">Signal</keyword>
<dbReference type="AlphaFoldDB" id="A0A8H7ZPS9"/>
<dbReference type="EMBL" id="JAEFCI010010502">
    <property type="protein sequence ID" value="KAG5457171.1"/>
    <property type="molecule type" value="Genomic_DNA"/>
</dbReference>
<dbReference type="PANTHER" id="PTHR38705:SF1">
    <property type="entry name" value="PROTEIN RDS1"/>
    <property type="match status" value="1"/>
</dbReference>
<evidence type="ECO:0000256" key="1">
    <source>
        <dbReference type="SAM" id="SignalP"/>
    </source>
</evidence>
<dbReference type="Proteomes" id="UP000673691">
    <property type="component" value="Unassembled WGS sequence"/>
</dbReference>